<accession>A0A239NEP8</accession>
<feature type="transmembrane region" description="Helical" evidence="7">
    <location>
        <begin position="412"/>
        <end position="434"/>
    </location>
</feature>
<dbReference type="PANTHER" id="PTHR42718:SF9">
    <property type="entry name" value="MAJOR FACILITATOR SUPERFAMILY MULTIDRUG TRANSPORTER MFSC"/>
    <property type="match status" value="1"/>
</dbReference>
<feature type="transmembrane region" description="Helical" evidence="7">
    <location>
        <begin position="273"/>
        <end position="300"/>
    </location>
</feature>
<evidence type="ECO:0000313" key="10">
    <source>
        <dbReference type="Proteomes" id="UP000198280"/>
    </source>
</evidence>
<dbReference type="OrthoDB" id="5315310at2"/>
<feature type="transmembrane region" description="Helical" evidence="7">
    <location>
        <begin position="370"/>
        <end position="391"/>
    </location>
</feature>
<feature type="transmembrane region" description="Helical" evidence="7">
    <location>
        <begin position="232"/>
        <end position="252"/>
    </location>
</feature>
<dbReference type="InterPro" id="IPR036259">
    <property type="entry name" value="MFS_trans_sf"/>
</dbReference>
<feature type="transmembrane region" description="Helical" evidence="7">
    <location>
        <begin position="102"/>
        <end position="123"/>
    </location>
</feature>
<comment type="subcellular location">
    <subcellularLocation>
        <location evidence="1">Cell membrane</location>
        <topology evidence="1">Multi-pass membrane protein</topology>
    </subcellularLocation>
</comment>
<keyword evidence="10" id="KW-1185">Reference proteome</keyword>
<evidence type="ECO:0000256" key="6">
    <source>
        <dbReference type="ARBA" id="ARBA00023251"/>
    </source>
</evidence>
<dbReference type="InterPro" id="IPR020846">
    <property type="entry name" value="MFS_dom"/>
</dbReference>
<dbReference type="SUPFAM" id="SSF103473">
    <property type="entry name" value="MFS general substrate transporter"/>
    <property type="match status" value="2"/>
</dbReference>
<feature type="transmembrane region" description="Helical" evidence="7">
    <location>
        <begin position="345"/>
        <end position="364"/>
    </location>
</feature>
<dbReference type="PANTHER" id="PTHR42718">
    <property type="entry name" value="MAJOR FACILITATOR SUPERFAMILY MULTIDRUG TRANSPORTER MFSC"/>
    <property type="match status" value="1"/>
</dbReference>
<dbReference type="Gene3D" id="1.20.1250.20">
    <property type="entry name" value="MFS general substrate transporter like domains"/>
    <property type="match status" value="1"/>
</dbReference>
<evidence type="ECO:0000256" key="5">
    <source>
        <dbReference type="ARBA" id="ARBA00023136"/>
    </source>
</evidence>
<evidence type="ECO:0000313" key="9">
    <source>
        <dbReference type="EMBL" id="SNT53371.1"/>
    </source>
</evidence>
<evidence type="ECO:0000256" key="4">
    <source>
        <dbReference type="ARBA" id="ARBA00022989"/>
    </source>
</evidence>
<dbReference type="EMBL" id="FZOF01000035">
    <property type="protein sequence ID" value="SNT53371.1"/>
    <property type="molecule type" value="Genomic_DNA"/>
</dbReference>
<feature type="transmembrane region" description="Helical" evidence="7">
    <location>
        <begin position="159"/>
        <end position="180"/>
    </location>
</feature>
<dbReference type="RefSeq" id="WP_089228660.1">
    <property type="nucleotide sequence ID" value="NZ_FZOF01000035.1"/>
</dbReference>
<feature type="domain" description="Major facilitator superfamily (MFS) profile" evidence="8">
    <location>
        <begin position="6"/>
        <end position="476"/>
    </location>
</feature>
<dbReference type="AlphaFoldDB" id="A0A239NEP8"/>
<keyword evidence="2" id="KW-0813">Transport</keyword>
<evidence type="ECO:0000256" key="7">
    <source>
        <dbReference type="SAM" id="Phobius"/>
    </source>
</evidence>
<feature type="transmembrane region" description="Helical" evidence="7">
    <location>
        <begin position="312"/>
        <end position="333"/>
    </location>
</feature>
<dbReference type="PRINTS" id="PR01036">
    <property type="entry name" value="TCRTETB"/>
</dbReference>
<keyword evidence="6" id="KW-0046">Antibiotic resistance</keyword>
<dbReference type="Proteomes" id="UP000198280">
    <property type="component" value="Unassembled WGS sequence"/>
</dbReference>
<dbReference type="CDD" id="cd17321">
    <property type="entry name" value="MFS_MMR_MDR_like"/>
    <property type="match status" value="1"/>
</dbReference>
<evidence type="ECO:0000256" key="2">
    <source>
        <dbReference type="ARBA" id="ARBA00022448"/>
    </source>
</evidence>
<keyword evidence="3 7" id="KW-0812">Transmembrane</keyword>
<name>A0A239NEP8_9ACTN</name>
<dbReference type="GO" id="GO:0022857">
    <property type="term" value="F:transmembrane transporter activity"/>
    <property type="evidence" value="ECO:0007669"/>
    <property type="project" value="InterPro"/>
</dbReference>
<feature type="transmembrane region" description="Helical" evidence="7">
    <location>
        <begin position="41"/>
        <end position="60"/>
    </location>
</feature>
<keyword evidence="4 7" id="KW-1133">Transmembrane helix</keyword>
<dbReference type="PROSITE" id="PS50850">
    <property type="entry name" value="MFS"/>
    <property type="match status" value="1"/>
</dbReference>
<evidence type="ECO:0000256" key="1">
    <source>
        <dbReference type="ARBA" id="ARBA00004651"/>
    </source>
</evidence>
<keyword evidence="5 7" id="KW-0472">Membrane</keyword>
<feature type="transmembrane region" description="Helical" evidence="7">
    <location>
        <begin position="192"/>
        <end position="212"/>
    </location>
</feature>
<organism evidence="9 10">
    <name type="scientific">Actinacidiphila glaucinigra</name>
    <dbReference type="NCBI Taxonomy" id="235986"/>
    <lineage>
        <taxon>Bacteria</taxon>
        <taxon>Bacillati</taxon>
        <taxon>Actinomycetota</taxon>
        <taxon>Actinomycetes</taxon>
        <taxon>Kitasatosporales</taxon>
        <taxon>Streptomycetaceae</taxon>
        <taxon>Actinacidiphila</taxon>
    </lineage>
</organism>
<dbReference type="Gene3D" id="1.20.1720.10">
    <property type="entry name" value="Multidrug resistance protein D"/>
    <property type="match status" value="1"/>
</dbReference>
<dbReference type="GO" id="GO:0005886">
    <property type="term" value="C:plasma membrane"/>
    <property type="evidence" value="ECO:0007669"/>
    <property type="project" value="UniProtKB-SubCell"/>
</dbReference>
<proteinExistence type="predicted"/>
<feature type="transmembrane region" description="Helical" evidence="7">
    <location>
        <begin position="130"/>
        <end position="153"/>
    </location>
</feature>
<gene>
    <name evidence="9" type="ORF">SAMN05216252_13525</name>
</gene>
<dbReference type="InterPro" id="IPR011701">
    <property type="entry name" value="MFS"/>
</dbReference>
<evidence type="ECO:0000259" key="8">
    <source>
        <dbReference type="PROSITE" id="PS50850"/>
    </source>
</evidence>
<dbReference type="GO" id="GO:0046677">
    <property type="term" value="P:response to antibiotic"/>
    <property type="evidence" value="ECO:0007669"/>
    <property type="project" value="UniProtKB-KW"/>
</dbReference>
<protein>
    <submittedName>
        <fullName evidence="9">Drug resistance transporter, EmrB/QacA subfamily</fullName>
    </submittedName>
</protein>
<sequence>MRRWRALIILGTAQFLMVLDTSVMNVSISQLVEDFDTEVTSIQAVITLYTLVMAALMITGGKLGDMLGRRKVFGIGLIVYATGSALTAVAPVLWVLTVGWSVIEGLGAALVLPALAALVAGTYQGRDRAVAYGVIGGLAGAGIAVGPLVGGWVTTYLTWRLVFAAEVVLVAAILLGMRWIEEQPHRGSRPHLDKVGAVLSAVGLALVVLGVLQSSNWGWLRPRNSPVTVFGFSLTLFVIAAGAVVLWLFRLWERRQEARKREPLVRFSLFGVPALRAGLATLLSQNLILLGLFFVIPLYLQVVQGLSAFETGLRLLPVSISMLVVSMSGPLLGRFASPRTVVRTALLILIASILWLLATITPSLNDLSFAWAMALLGTGMGLLASQLGNVVQSSVGESERSEVGGLQYTAQNLGSSLGTALIGSLLIGALVHVFTTQIEDNPQISSAARQQVGITIEAGVSFVGTEQVRAAAERTGLPKPEADALVTEYADAQLGSLKAAVLATAGIALASFPSTRHLPTARLRKPSPS</sequence>
<reference evidence="9 10" key="1">
    <citation type="submission" date="2017-06" db="EMBL/GenBank/DDBJ databases">
        <authorList>
            <person name="Kim H.J."/>
            <person name="Triplett B.A."/>
        </authorList>
    </citation>
    <scope>NUCLEOTIDE SEQUENCE [LARGE SCALE GENOMIC DNA]</scope>
    <source>
        <strain evidence="9 10">CGMCC 4.1858</strain>
    </source>
</reference>
<evidence type="ECO:0000256" key="3">
    <source>
        <dbReference type="ARBA" id="ARBA00022692"/>
    </source>
</evidence>
<feature type="transmembrane region" description="Helical" evidence="7">
    <location>
        <begin position="72"/>
        <end position="96"/>
    </location>
</feature>
<dbReference type="Pfam" id="PF07690">
    <property type="entry name" value="MFS_1"/>
    <property type="match status" value="2"/>
</dbReference>